<dbReference type="EMBL" id="KV878591">
    <property type="protein sequence ID" value="OJJ56175.1"/>
    <property type="molecule type" value="Genomic_DNA"/>
</dbReference>
<gene>
    <name evidence="2" type="ORF">ASPSYDRAFT_92366</name>
</gene>
<feature type="region of interest" description="Disordered" evidence="1">
    <location>
        <begin position="109"/>
        <end position="141"/>
    </location>
</feature>
<reference evidence="3" key="1">
    <citation type="journal article" date="2017" name="Genome Biol.">
        <title>Comparative genomics reveals high biological diversity and specific adaptations in the industrially and medically important fungal genus Aspergillus.</title>
        <authorList>
            <person name="de Vries R.P."/>
            <person name="Riley R."/>
            <person name="Wiebenga A."/>
            <person name="Aguilar-Osorio G."/>
            <person name="Amillis S."/>
            <person name="Uchima C.A."/>
            <person name="Anderluh G."/>
            <person name="Asadollahi M."/>
            <person name="Askin M."/>
            <person name="Barry K."/>
            <person name="Battaglia E."/>
            <person name="Bayram O."/>
            <person name="Benocci T."/>
            <person name="Braus-Stromeyer S.A."/>
            <person name="Caldana C."/>
            <person name="Canovas D."/>
            <person name="Cerqueira G.C."/>
            <person name="Chen F."/>
            <person name="Chen W."/>
            <person name="Choi C."/>
            <person name="Clum A."/>
            <person name="Dos Santos R.A."/>
            <person name="Damasio A.R."/>
            <person name="Diallinas G."/>
            <person name="Emri T."/>
            <person name="Fekete E."/>
            <person name="Flipphi M."/>
            <person name="Freyberg S."/>
            <person name="Gallo A."/>
            <person name="Gournas C."/>
            <person name="Habgood R."/>
            <person name="Hainaut M."/>
            <person name="Harispe M.L."/>
            <person name="Henrissat B."/>
            <person name="Hilden K.S."/>
            <person name="Hope R."/>
            <person name="Hossain A."/>
            <person name="Karabika E."/>
            <person name="Karaffa L."/>
            <person name="Karanyi Z."/>
            <person name="Krasevec N."/>
            <person name="Kuo A."/>
            <person name="Kusch H."/>
            <person name="LaButti K."/>
            <person name="Lagendijk E.L."/>
            <person name="Lapidus A."/>
            <person name="Levasseur A."/>
            <person name="Lindquist E."/>
            <person name="Lipzen A."/>
            <person name="Logrieco A.F."/>
            <person name="MacCabe A."/>
            <person name="Maekelae M.R."/>
            <person name="Malavazi I."/>
            <person name="Melin P."/>
            <person name="Meyer V."/>
            <person name="Mielnichuk N."/>
            <person name="Miskei M."/>
            <person name="Molnar A.P."/>
            <person name="Mule G."/>
            <person name="Ngan C.Y."/>
            <person name="Orejas M."/>
            <person name="Orosz E."/>
            <person name="Ouedraogo J.P."/>
            <person name="Overkamp K.M."/>
            <person name="Park H.-S."/>
            <person name="Perrone G."/>
            <person name="Piumi F."/>
            <person name="Punt P.J."/>
            <person name="Ram A.F."/>
            <person name="Ramon A."/>
            <person name="Rauscher S."/>
            <person name="Record E."/>
            <person name="Riano-Pachon D.M."/>
            <person name="Robert V."/>
            <person name="Roehrig J."/>
            <person name="Ruller R."/>
            <person name="Salamov A."/>
            <person name="Salih N.S."/>
            <person name="Samson R.A."/>
            <person name="Sandor E."/>
            <person name="Sanguinetti M."/>
            <person name="Schuetze T."/>
            <person name="Sepcic K."/>
            <person name="Shelest E."/>
            <person name="Sherlock G."/>
            <person name="Sophianopoulou V."/>
            <person name="Squina F.M."/>
            <person name="Sun H."/>
            <person name="Susca A."/>
            <person name="Todd R.B."/>
            <person name="Tsang A."/>
            <person name="Unkles S.E."/>
            <person name="van de Wiele N."/>
            <person name="van Rossen-Uffink D."/>
            <person name="Oliveira J.V."/>
            <person name="Vesth T.C."/>
            <person name="Visser J."/>
            <person name="Yu J.-H."/>
            <person name="Zhou M."/>
            <person name="Andersen M.R."/>
            <person name="Archer D.B."/>
            <person name="Baker S.E."/>
            <person name="Benoit I."/>
            <person name="Brakhage A.A."/>
            <person name="Braus G.H."/>
            <person name="Fischer R."/>
            <person name="Frisvad J.C."/>
            <person name="Goldman G.H."/>
            <person name="Houbraken J."/>
            <person name="Oakley B."/>
            <person name="Pocsi I."/>
            <person name="Scazzocchio C."/>
            <person name="Seiboth B."/>
            <person name="vanKuyk P.A."/>
            <person name="Wortman J."/>
            <person name="Dyer P.S."/>
            <person name="Grigoriev I.V."/>
        </authorList>
    </citation>
    <scope>NUCLEOTIDE SEQUENCE [LARGE SCALE GENOMIC DNA]</scope>
    <source>
        <strain evidence="3">CBS 593.65</strain>
    </source>
</reference>
<dbReference type="Proteomes" id="UP000184356">
    <property type="component" value="Unassembled WGS sequence"/>
</dbReference>
<organism evidence="2 3">
    <name type="scientific">Aspergillus sydowii CBS 593.65</name>
    <dbReference type="NCBI Taxonomy" id="1036612"/>
    <lineage>
        <taxon>Eukaryota</taxon>
        <taxon>Fungi</taxon>
        <taxon>Dikarya</taxon>
        <taxon>Ascomycota</taxon>
        <taxon>Pezizomycotina</taxon>
        <taxon>Eurotiomycetes</taxon>
        <taxon>Eurotiomycetidae</taxon>
        <taxon>Eurotiales</taxon>
        <taxon>Aspergillaceae</taxon>
        <taxon>Aspergillus</taxon>
        <taxon>Aspergillus subgen. Nidulantes</taxon>
    </lineage>
</organism>
<dbReference type="RefSeq" id="XP_040699981.1">
    <property type="nucleotide sequence ID" value="XM_040852665.1"/>
</dbReference>
<proteinExistence type="predicted"/>
<dbReference type="VEuPathDB" id="FungiDB:ASPSYDRAFT_92366"/>
<dbReference type="GeneID" id="63768738"/>
<evidence type="ECO:0000313" key="3">
    <source>
        <dbReference type="Proteomes" id="UP000184356"/>
    </source>
</evidence>
<evidence type="ECO:0000256" key="1">
    <source>
        <dbReference type="SAM" id="MobiDB-lite"/>
    </source>
</evidence>
<dbReference type="OrthoDB" id="10372067at2759"/>
<name>A0A1L9T9Y6_9EURO</name>
<keyword evidence="3" id="KW-1185">Reference proteome</keyword>
<protein>
    <submittedName>
        <fullName evidence="2">Uncharacterized protein</fullName>
    </submittedName>
</protein>
<evidence type="ECO:0000313" key="2">
    <source>
        <dbReference type="EMBL" id="OJJ56175.1"/>
    </source>
</evidence>
<feature type="compositionally biased region" description="Polar residues" evidence="1">
    <location>
        <begin position="111"/>
        <end position="122"/>
    </location>
</feature>
<sequence>MASDMYCLSCMTWATGECQRDHELNLSDQVPISHFEEAFLPEMQRLAENVPTGTPVFDENNEPTHIPVFDPSDDPVDMPSFGAVLDSETVFDIDNPGLTLSEPATVILPDNTCNHQPHTSTRPAPDFTRRERTMSKPRSPAEEVAIQQSRIDFYARQANTAICRLERYRHYVRNSRQITKLWETMFHDICQFVSALEDGRNTRPEIMDTRDLAEWVKGLQEFEIALASRIKAGLTPPGVVDDLLMDERCSQCALQSNFPL</sequence>
<dbReference type="AlphaFoldDB" id="A0A1L9T9Y6"/>
<accession>A0A1L9T9Y6</accession>